<organism evidence="2 3">
    <name type="scientific">Sphingobium baderi</name>
    <dbReference type="NCBI Taxonomy" id="1332080"/>
    <lineage>
        <taxon>Bacteria</taxon>
        <taxon>Pseudomonadati</taxon>
        <taxon>Pseudomonadota</taxon>
        <taxon>Alphaproteobacteria</taxon>
        <taxon>Sphingomonadales</taxon>
        <taxon>Sphingomonadaceae</taxon>
        <taxon>Sphingobium</taxon>
    </lineage>
</organism>
<feature type="transmembrane region" description="Helical" evidence="1">
    <location>
        <begin position="41"/>
        <end position="59"/>
    </location>
</feature>
<keyword evidence="1" id="KW-0812">Transmembrane</keyword>
<feature type="transmembrane region" description="Helical" evidence="1">
    <location>
        <begin position="12"/>
        <end position="29"/>
    </location>
</feature>
<evidence type="ECO:0000313" key="3">
    <source>
        <dbReference type="Proteomes" id="UP000056968"/>
    </source>
</evidence>
<evidence type="ECO:0000256" key="1">
    <source>
        <dbReference type="SAM" id="Phobius"/>
    </source>
</evidence>
<evidence type="ECO:0000313" key="2">
    <source>
        <dbReference type="EMBL" id="ALR20173.1"/>
    </source>
</evidence>
<dbReference type="KEGG" id="sbd:ATN00_07520"/>
<dbReference type="AlphaFoldDB" id="A0A0S3EXK6"/>
<dbReference type="EMBL" id="CP013264">
    <property type="protein sequence ID" value="ALR20173.1"/>
    <property type="molecule type" value="Genomic_DNA"/>
</dbReference>
<protein>
    <submittedName>
        <fullName evidence="2">Uncharacterized protein</fullName>
    </submittedName>
</protein>
<proteinExistence type="predicted"/>
<keyword evidence="1" id="KW-1133">Transmembrane helix</keyword>
<sequence length="64" mass="6897">MILLPHSAVGPSWLIGLAVDAYLMAGFRARQSLRQADRSASIMSAMLQCMLCSIIVFAARTTAI</sequence>
<dbReference type="Proteomes" id="UP000056968">
    <property type="component" value="Chromosome"/>
</dbReference>
<accession>A0A0S3EXK6</accession>
<name>A0A0S3EXK6_9SPHN</name>
<keyword evidence="1" id="KW-0472">Membrane</keyword>
<reference evidence="2 3" key="1">
    <citation type="submission" date="2015-11" db="EMBL/GenBank/DDBJ databases">
        <title>A Two-component Flavoprotein Monooxygenase System MeaXY Responsible for para-Hydroxylation of 2-Methyl-6-ethylaniline and 2,6-Diethylaniline in Sphingobium baderi DE-13.</title>
        <authorList>
            <person name="Cheng M."/>
            <person name="Meng Q."/>
            <person name="Yang Y."/>
            <person name="Chu C."/>
            <person name="Yan X."/>
            <person name="He J."/>
            <person name="Li S."/>
        </authorList>
    </citation>
    <scope>NUCLEOTIDE SEQUENCE [LARGE SCALE GENOMIC DNA]</scope>
    <source>
        <strain evidence="2 3">DE-13</strain>
    </source>
</reference>
<gene>
    <name evidence="2" type="ORF">ATN00_07520</name>
</gene>
<keyword evidence="3" id="KW-1185">Reference proteome</keyword>